<sequence length="248" mass="27165">MIRGLARRGSRRAAALAMLVLAMAALSGCLYPDDATPGHDASDRQAVLAVQDAVDRYKEATGLLPIVSAEESTPVYEKFKIDLGKLKRMDYLGSIPGAAFENGGHNQFLVIDEETKPTVKLLNIPAFQQALTVQGKVDAYMNKHGGKPPLGEERYPGFWSVDFKKLGASEPDVRSMYSGQTLSFLADEAGRVYYDYALDIATAVRKSGKTPSADEDLRRVLVDESYYVPVKSPVYAWVNGEPVARLED</sequence>
<dbReference type="AlphaFoldDB" id="A0A841TPR6"/>
<dbReference type="Proteomes" id="UP000553776">
    <property type="component" value="Unassembled WGS sequence"/>
</dbReference>
<feature type="signal peptide" evidence="1">
    <location>
        <begin position="1"/>
        <end position="24"/>
    </location>
</feature>
<evidence type="ECO:0008006" key="4">
    <source>
        <dbReference type="Google" id="ProtNLM"/>
    </source>
</evidence>
<dbReference type="PROSITE" id="PS51257">
    <property type="entry name" value="PROKAR_LIPOPROTEIN"/>
    <property type="match status" value="1"/>
</dbReference>
<evidence type="ECO:0000313" key="2">
    <source>
        <dbReference type="EMBL" id="MBB6690155.1"/>
    </source>
</evidence>
<evidence type="ECO:0000256" key="1">
    <source>
        <dbReference type="SAM" id="SignalP"/>
    </source>
</evidence>
<comment type="caution">
    <text evidence="2">The sequence shown here is derived from an EMBL/GenBank/DDBJ whole genome shotgun (WGS) entry which is preliminary data.</text>
</comment>
<protein>
    <recommendedName>
        <fullName evidence="4">Lipoprotein</fullName>
    </recommendedName>
</protein>
<feature type="chain" id="PRO_5033063679" description="Lipoprotein" evidence="1">
    <location>
        <begin position="25"/>
        <end position="248"/>
    </location>
</feature>
<proteinExistence type="predicted"/>
<evidence type="ECO:0000313" key="3">
    <source>
        <dbReference type="Proteomes" id="UP000553776"/>
    </source>
</evidence>
<reference evidence="2 3" key="1">
    <citation type="submission" date="2020-08" db="EMBL/GenBank/DDBJ databases">
        <title>Cohnella phylogeny.</title>
        <authorList>
            <person name="Dunlap C."/>
        </authorList>
    </citation>
    <scope>NUCLEOTIDE SEQUENCE [LARGE SCALE GENOMIC DNA]</scope>
    <source>
        <strain evidence="2 3">DSM 25239</strain>
    </source>
</reference>
<gene>
    <name evidence="2" type="ORF">H7B90_01955</name>
</gene>
<dbReference type="EMBL" id="JACJVR010000005">
    <property type="protein sequence ID" value="MBB6690155.1"/>
    <property type="molecule type" value="Genomic_DNA"/>
</dbReference>
<organism evidence="2 3">
    <name type="scientific">Cohnella xylanilytica</name>
    <dbReference type="NCBI Taxonomy" id="557555"/>
    <lineage>
        <taxon>Bacteria</taxon>
        <taxon>Bacillati</taxon>
        <taxon>Bacillota</taxon>
        <taxon>Bacilli</taxon>
        <taxon>Bacillales</taxon>
        <taxon>Paenibacillaceae</taxon>
        <taxon>Cohnella</taxon>
    </lineage>
</organism>
<accession>A0A841TPR6</accession>
<keyword evidence="3" id="KW-1185">Reference proteome</keyword>
<name>A0A841TPR6_9BACL</name>
<keyword evidence="1" id="KW-0732">Signal</keyword>